<organism evidence="1 2">
    <name type="scientific">Petrolisthes cinctipes</name>
    <name type="common">Flat porcelain crab</name>
    <dbReference type="NCBI Taxonomy" id="88211"/>
    <lineage>
        <taxon>Eukaryota</taxon>
        <taxon>Metazoa</taxon>
        <taxon>Ecdysozoa</taxon>
        <taxon>Arthropoda</taxon>
        <taxon>Crustacea</taxon>
        <taxon>Multicrustacea</taxon>
        <taxon>Malacostraca</taxon>
        <taxon>Eumalacostraca</taxon>
        <taxon>Eucarida</taxon>
        <taxon>Decapoda</taxon>
        <taxon>Pleocyemata</taxon>
        <taxon>Anomura</taxon>
        <taxon>Galatheoidea</taxon>
        <taxon>Porcellanidae</taxon>
        <taxon>Petrolisthes</taxon>
    </lineage>
</organism>
<gene>
    <name evidence="1" type="ORF">Pcinc_021839</name>
</gene>
<proteinExistence type="predicted"/>
<keyword evidence="2" id="KW-1185">Reference proteome</keyword>
<sequence>MILMVCGEEKIVKMVMLMFGEGEKMVEMMMVIVYGEEEETMKMIVCGEEMNTVMMMMMMYGEGEKPVMVSWMRHEDLHILSVGEYKYSSDERDGGDQRGEEG</sequence>
<evidence type="ECO:0000313" key="1">
    <source>
        <dbReference type="EMBL" id="KAK3873135.1"/>
    </source>
</evidence>
<name>A0AAE1FF82_PETCI</name>
<dbReference type="EMBL" id="JAWQEG010002260">
    <property type="protein sequence ID" value="KAK3873135.1"/>
    <property type="molecule type" value="Genomic_DNA"/>
</dbReference>
<dbReference type="Proteomes" id="UP001286313">
    <property type="component" value="Unassembled WGS sequence"/>
</dbReference>
<accession>A0AAE1FF82</accession>
<evidence type="ECO:0000313" key="2">
    <source>
        <dbReference type="Proteomes" id="UP001286313"/>
    </source>
</evidence>
<reference evidence="1" key="1">
    <citation type="submission" date="2023-10" db="EMBL/GenBank/DDBJ databases">
        <title>Genome assemblies of two species of porcelain crab, Petrolisthes cinctipes and Petrolisthes manimaculis (Anomura: Porcellanidae).</title>
        <authorList>
            <person name="Angst P."/>
        </authorList>
    </citation>
    <scope>NUCLEOTIDE SEQUENCE</scope>
    <source>
        <strain evidence="1">PB745_01</strain>
        <tissue evidence="1">Gill</tissue>
    </source>
</reference>
<protein>
    <submittedName>
        <fullName evidence="1">Uncharacterized protein</fullName>
    </submittedName>
</protein>
<comment type="caution">
    <text evidence="1">The sequence shown here is derived from an EMBL/GenBank/DDBJ whole genome shotgun (WGS) entry which is preliminary data.</text>
</comment>
<dbReference type="AlphaFoldDB" id="A0AAE1FF82"/>